<dbReference type="OrthoDB" id="8962741at2759"/>
<dbReference type="EMBL" id="JANIIK010000112">
    <property type="protein sequence ID" value="KAJ3593706.1"/>
    <property type="molecule type" value="Genomic_DNA"/>
</dbReference>
<feature type="signal peptide" evidence="10">
    <location>
        <begin position="1"/>
        <end position="25"/>
    </location>
</feature>
<evidence type="ECO:0000313" key="13">
    <source>
        <dbReference type="Proteomes" id="UP001148018"/>
    </source>
</evidence>
<dbReference type="PANTHER" id="PTHR23037:SF42">
    <property type="entry name" value="CYTOKINE RECEPTOR COMMON SUBUNIT GAMMA ISOFORM X1-RELATED"/>
    <property type="match status" value="1"/>
</dbReference>
<comment type="subcellular location">
    <subcellularLocation>
        <location evidence="1">Membrane</location>
        <topology evidence="1">Single-pass type I membrane protein</topology>
    </subcellularLocation>
</comment>
<dbReference type="GO" id="GO:0016064">
    <property type="term" value="P:immunoglobulin mediated immune response"/>
    <property type="evidence" value="ECO:0007669"/>
    <property type="project" value="TreeGrafter"/>
</dbReference>
<evidence type="ECO:0000256" key="1">
    <source>
        <dbReference type="ARBA" id="ARBA00004479"/>
    </source>
</evidence>
<feature type="region of interest" description="Disordered" evidence="8">
    <location>
        <begin position="476"/>
        <end position="513"/>
    </location>
</feature>
<keyword evidence="2 9" id="KW-0812">Transmembrane</keyword>
<feature type="domain" description="Fibronectin type-III" evidence="11">
    <location>
        <begin position="128"/>
        <end position="219"/>
    </location>
</feature>
<dbReference type="InterPro" id="IPR036116">
    <property type="entry name" value="FN3_sf"/>
</dbReference>
<keyword evidence="6" id="KW-0675">Receptor</keyword>
<gene>
    <name evidence="12" type="ORF">NHX12_006040</name>
</gene>
<evidence type="ECO:0000256" key="4">
    <source>
        <dbReference type="ARBA" id="ARBA00022989"/>
    </source>
</evidence>
<feature type="compositionally biased region" description="Low complexity" evidence="8">
    <location>
        <begin position="304"/>
        <end position="313"/>
    </location>
</feature>
<evidence type="ECO:0000256" key="10">
    <source>
        <dbReference type="SAM" id="SignalP"/>
    </source>
</evidence>
<evidence type="ECO:0000256" key="7">
    <source>
        <dbReference type="ARBA" id="ARBA00023180"/>
    </source>
</evidence>
<evidence type="ECO:0000313" key="12">
    <source>
        <dbReference type="EMBL" id="KAJ3593706.1"/>
    </source>
</evidence>
<reference evidence="12" key="1">
    <citation type="submission" date="2022-07" db="EMBL/GenBank/DDBJ databases">
        <title>Chromosome-level genome of Muraenolepis orangiensis.</title>
        <authorList>
            <person name="Kim J."/>
        </authorList>
    </citation>
    <scope>NUCLEOTIDE SEQUENCE</scope>
    <source>
        <strain evidence="12">KU_S4_2022</strain>
        <tissue evidence="12">Muscle</tissue>
    </source>
</reference>
<evidence type="ECO:0000256" key="8">
    <source>
        <dbReference type="SAM" id="MobiDB-lite"/>
    </source>
</evidence>
<evidence type="ECO:0000256" key="2">
    <source>
        <dbReference type="ARBA" id="ARBA00022692"/>
    </source>
</evidence>
<dbReference type="CDD" id="cd00063">
    <property type="entry name" value="FN3"/>
    <property type="match status" value="1"/>
</dbReference>
<dbReference type="PANTHER" id="PTHR23037">
    <property type="entry name" value="CYTOKINE RECEPTOR"/>
    <property type="match status" value="1"/>
</dbReference>
<evidence type="ECO:0000256" key="5">
    <source>
        <dbReference type="ARBA" id="ARBA00023136"/>
    </source>
</evidence>
<keyword evidence="5 9" id="KW-0472">Membrane</keyword>
<feature type="compositionally biased region" description="Polar residues" evidence="8">
    <location>
        <begin position="314"/>
        <end position="323"/>
    </location>
</feature>
<accession>A0A9Q0DSK0</accession>
<evidence type="ECO:0000256" key="6">
    <source>
        <dbReference type="ARBA" id="ARBA00023170"/>
    </source>
</evidence>
<evidence type="ECO:0000256" key="3">
    <source>
        <dbReference type="ARBA" id="ARBA00022729"/>
    </source>
</evidence>
<sequence length="635" mass="69879">MDVWTMEHVLWVLLGLFLLESMSIATHETGFNLQCINDYESKMLCVFRASAESRCSQYDLHTKVNISYRSTESSCNFTQNIILTDTCSCSLDIDSFVPGEIHNTTLQRDGVLVESENIPVFDNIKPKAPTLISVERDSENGNYVVKWNTNYEKKPPNMEATVTYHRRGEKGTEANVSSTSYPIVGKFLEPSTEYLVNVRSYVTFYSESSEDLSFTTPISPSFIAVLVVLSVCVAAVITTSSLFLLSARYKEKWWDSVGKYKDSTLLVMVPGEHKVLKPQNTALCSVYVDPRKVDRDDNEKPWDSSSSGHSSQSAGVDSRSSSQNVSVDLISSVEDAMRRAFPQIGLPPAEAPWQCAALCNRCYDPVFWTADQPSFENRMYCVAPPPPGIQGRSSVESFYSPSVLRAGLHDPGPDSQFLVPIFQLTTQRQLDSSCMNTVFSYRPWNADSGSPSPTHVLPVDVLPVDLAYSSFPRDANWSSDSSGVDSSVSGVSSIGEPGSEGESLPAAPGPSGVVAEHVYGEERKEQSVNAFLALDNDYQDFRSAASRPGVLIQEASGRRTRDGWLDELSETLFTGTYQRAADAARLSTVVTVPAASQGPRGLLEPRADQVSVLPAEQHKLMVICDYHSVGDVWSQ</sequence>
<dbReference type="InterPro" id="IPR013783">
    <property type="entry name" value="Ig-like_fold"/>
</dbReference>
<protein>
    <recommendedName>
        <fullName evidence="11">Fibronectin type-III domain-containing protein</fullName>
    </recommendedName>
</protein>
<dbReference type="SUPFAM" id="SSF49265">
    <property type="entry name" value="Fibronectin type III"/>
    <property type="match status" value="2"/>
</dbReference>
<evidence type="ECO:0000256" key="9">
    <source>
        <dbReference type="SAM" id="Phobius"/>
    </source>
</evidence>
<feature type="chain" id="PRO_5040214985" description="Fibronectin type-III domain-containing protein" evidence="10">
    <location>
        <begin position="26"/>
        <end position="635"/>
    </location>
</feature>
<feature type="region of interest" description="Disordered" evidence="8">
    <location>
        <begin position="294"/>
        <end position="323"/>
    </location>
</feature>
<keyword evidence="3 10" id="KW-0732">Signal</keyword>
<dbReference type="GO" id="GO:0009897">
    <property type="term" value="C:external side of plasma membrane"/>
    <property type="evidence" value="ECO:0007669"/>
    <property type="project" value="TreeGrafter"/>
</dbReference>
<feature type="transmembrane region" description="Helical" evidence="9">
    <location>
        <begin position="222"/>
        <end position="245"/>
    </location>
</feature>
<comment type="caution">
    <text evidence="12">The sequence shown here is derived from an EMBL/GenBank/DDBJ whole genome shotgun (WGS) entry which is preliminary data.</text>
</comment>
<keyword evidence="13" id="KW-1185">Reference proteome</keyword>
<dbReference type="InterPro" id="IPR003961">
    <property type="entry name" value="FN3_dom"/>
</dbReference>
<proteinExistence type="predicted"/>
<name>A0A9Q0DSK0_9TELE</name>
<dbReference type="PROSITE" id="PS50853">
    <property type="entry name" value="FN3"/>
    <property type="match status" value="1"/>
</dbReference>
<organism evidence="12 13">
    <name type="scientific">Muraenolepis orangiensis</name>
    <name type="common">Patagonian moray cod</name>
    <dbReference type="NCBI Taxonomy" id="630683"/>
    <lineage>
        <taxon>Eukaryota</taxon>
        <taxon>Metazoa</taxon>
        <taxon>Chordata</taxon>
        <taxon>Craniata</taxon>
        <taxon>Vertebrata</taxon>
        <taxon>Euteleostomi</taxon>
        <taxon>Actinopterygii</taxon>
        <taxon>Neopterygii</taxon>
        <taxon>Teleostei</taxon>
        <taxon>Neoteleostei</taxon>
        <taxon>Acanthomorphata</taxon>
        <taxon>Zeiogadaria</taxon>
        <taxon>Gadariae</taxon>
        <taxon>Gadiformes</taxon>
        <taxon>Muraenolepidoidei</taxon>
        <taxon>Muraenolepididae</taxon>
        <taxon>Muraenolepis</taxon>
    </lineage>
</organism>
<dbReference type="Proteomes" id="UP001148018">
    <property type="component" value="Unassembled WGS sequence"/>
</dbReference>
<keyword evidence="4 9" id="KW-1133">Transmembrane helix</keyword>
<dbReference type="AlphaFoldDB" id="A0A9Q0DSK0"/>
<dbReference type="Gene3D" id="2.60.40.10">
    <property type="entry name" value="Immunoglobulins"/>
    <property type="match status" value="2"/>
</dbReference>
<feature type="compositionally biased region" description="Low complexity" evidence="8">
    <location>
        <begin position="478"/>
        <end position="503"/>
    </location>
</feature>
<keyword evidence="7" id="KW-0325">Glycoprotein</keyword>
<dbReference type="GO" id="GO:0004896">
    <property type="term" value="F:cytokine receptor activity"/>
    <property type="evidence" value="ECO:0007669"/>
    <property type="project" value="TreeGrafter"/>
</dbReference>
<evidence type="ECO:0000259" key="11">
    <source>
        <dbReference type="PROSITE" id="PS50853"/>
    </source>
</evidence>